<dbReference type="Proteomes" id="UP000230208">
    <property type="component" value="Unassembled WGS sequence"/>
</dbReference>
<feature type="transmembrane region" description="Helical" evidence="1">
    <location>
        <begin position="30"/>
        <end position="53"/>
    </location>
</feature>
<dbReference type="EMBL" id="PCXP01000019">
    <property type="protein sequence ID" value="PIR41869.1"/>
    <property type="molecule type" value="Genomic_DNA"/>
</dbReference>
<organism evidence="2 3">
    <name type="scientific">Candidatus Yanofskybacteria bacterium CG10_big_fil_rev_8_21_14_0_10_37_15</name>
    <dbReference type="NCBI Taxonomy" id="1975097"/>
    <lineage>
        <taxon>Bacteria</taxon>
        <taxon>Candidatus Yanofskyibacteriota</taxon>
    </lineage>
</organism>
<reference evidence="2 3" key="1">
    <citation type="submission" date="2017-09" db="EMBL/GenBank/DDBJ databases">
        <title>Depth-based differentiation of microbial function through sediment-hosted aquifers and enrichment of novel symbionts in the deep terrestrial subsurface.</title>
        <authorList>
            <person name="Probst A.J."/>
            <person name="Ladd B."/>
            <person name="Jarett J.K."/>
            <person name="Geller-Mcgrath D.E."/>
            <person name="Sieber C.M."/>
            <person name="Emerson J.B."/>
            <person name="Anantharaman K."/>
            <person name="Thomas B.C."/>
            <person name="Malmstrom R."/>
            <person name="Stieglmeier M."/>
            <person name="Klingl A."/>
            <person name="Woyke T."/>
            <person name="Ryan C.M."/>
            <person name="Banfield J.F."/>
        </authorList>
    </citation>
    <scope>NUCLEOTIDE SEQUENCE [LARGE SCALE GENOMIC DNA]</scope>
    <source>
        <strain evidence="2">CG10_big_fil_rev_8_21_14_0_10_37_15</strain>
    </source>
</reference>
<evidence type="ECO:0000313" key="3">
    <source>
        <dbReference type="Proteomes" id="UP000230208"/>
    </source>
</evidence>
<proteinExistence type="predicted"/>
<keyword evidence="1" id="KW-1133">Transmembrane helix</keyword>
<keyword evidence="1" id="KW-0812">Transmembrane</keyword>
<protein>
    <submittedName>
        <fullName evidence="2">Uncharacterized protein</fullName>
    </submittedName>
</protein>
<name>A0A2H0R5R7_9BACT</name>
<keyword evidence="1" id="KW-0472">Membrane</keyword>
<sequence>MLFLLASLLVSSVVFFFLSSFVFDNQTEPFFQAIIFLLGIMCVLSLTFSPAWFPQGIPLETIDSGVYCLEFIEITDGFVNIGVKYEGGSVVFYRLEKEKFRVQGPYYEHYSPNKKIIVMQIGSSQEFRLE</sequence>
<comment type="caution">
    <text evidence="2">The sequence shown here is derived from an EMBL/GenBank/DDBJ whole genome shotgun (WGS) entry which is preliminary data.</text>
</comment>
<gene>
    <name evidence="2" type="ORF">COV30_01615</name>
</gene>
<dbReference type="AlphaFoldDB" id="A0A2H0R5R7"/>
<evidence type="ECO:0000256" key="1">
    <source>
        <dbReference type="SAM" id="Phobius"/>
    </source>
</evidence>
<evidence type="ECO:0000313" key="2">
    <source>
        <dbReference type="EMBL" id="PIR41869.1"/>
    </source>
</evidence>
<accession>A0A2H0R5R7</accession>